<feature type="compositionally biased region" description="Polar residues" evidence="1">
    <location>
        <begin position="109"/>
        <end position="123"/>
    </location>
</feature>
<comment type="caution">
    <text evidence="8">The sequence shown here is derived from an EMBL/GenBank/DDBJ whole genome shotgun (WGS) entry which is preliminary data.</text>
</comment>
<reference evidence="8 10" key="1">
    <citation type="submission" date="2023-07" db="EMBL/GenBank/DDBJ databases">
        <title>Sorghum-associated microbial communities from plants grown in Nebraska, USA.</title>
        <authorList>
            <person name="Schachtman D."/>
        </authorList>
    </citation>
    <scope>NUCLEOTIDE SEQUENCE</scope>
    <source>
        <strain evidence="8">DS1006</strain>
        <strain evidence="9 10">DS1016</strain>
    </source>
</reference>
<evidence type="ECO:0000313" key="8">
    <source>
        <dbReference type="EMBL" id="MDP9905647.1"/>
    </source>
</evidence>
<keyword evidence="10" id="KW-1185">Reference proteome</keyword>
<dbReference type="InterPro" id="IPR058694">
    <property type="entry name" value="Fn3_SaeA_4th"/>
</dbReference>
<dbReference type="RefSeq" id="WP_306961804.1">
    <property type="nucleotide sequence ID" value="NZ_JAUSRG010000006.1"/>
</dbReference>
<proteinExistence type="predicted"/>
<evidence type="ECO:0008006" key="12">
    <source>
        <dbReference type="Google" id="ProtNLM"/>
    </source>
</evidence>
<feature type="region of interest" description="Disordered" evidence="1">
    <location>
        <begin position="216"/>
        <end position="274"/>
    </location>
</feature>
<evidence type="ECO:0000256" key="1">
    <source>
        <dbReference type="SAM" id="MobiDB-lite"/>
    </source>
</evidence>
<evidence type="ECO:0000313" key="10">
    <source>
        <dbReference type="Proteomes" id="UP001230951"/>
    </source>
</evidence>
<feature type="compositionally biased region" description="Polar residues" evidence="1">
    <location>
        <begin position="224"/>
        <end position="235"/>
    </location>
</feature>
<dbReference type="InterPro" id="IPR058692">
    <property type="entry name" value="Fn3_SaeA_2nd"/>
</dbReference>
<feature type="domain" description="SaeA second Fn3-like" evidence="4">
    <location>
        <begin position="393"/>
        <end position="481"/>
    </location>
</feature>
<dbReference type="AlphaFoldDB" id="A0AAW8DBB5"/>
<feature type="domain" description="SaeA first Fn3-like" evidence="3">
    <location>
        <begin position="296"/>
        <end position="387"/>
    </location>
</feature>
<dbReference type="InterPro" id="IPR058696">
    <property type="entry name" value="Fn3_SaeA_5th"/>
</dbReference>
<dbReference type="InterPro" id="IPR058693">
    <property type="entry name" value="Fn3_SaeA_3rd"/>
</dbReference>
<feature type="domain" description="SaeA fourth Fn3-like" evidence="6">
    <location>
        <begin position="605"/>
        <end position="696"/>
    </location>
</feature>
<feature type="compositionally biased region" description="Low complexity" evidence="1">
    <location>
        <begin position="252"/>
        <end position="270"/>
    </location>
</feature>
<feature type="compositionally biased region" description="Polar residues" evidence="1">
    <location>
        <begin position="83"/>
        <end position="100"/>
    </location>
</feature>
<dbReference type="InterPro" id="IPR058695">
    <property type="entry name" value="SaeA_N"/>
</dbReference>
<dbReference type="Proteomes" id="UP001230951">
    <property type="component" value="Unassembled WGS sequence"/>
</dbReference>
<name>A0AAW8DBB5_9MICC</name>
<dbReference type="Pfam" id="PF25832">
    <property type="entry name" value="Fn3_SaeA_2nd"/>
    <property type="match status" value="1"/>
</dbReference>
<organism evidence="8 11">
    <name type="scientific">Arthrobacter bambusae</name>
    <dbReference type="NCBI Taxonomy" id="1338426"/>
    <lineage>
        <taxon>Bacteria</taxon>
        <taxon>Bacillati</taxon>
        <taxon>Actinomycetota</taxon>
        <taxon>Actinomycetes</taxon>
        <taxon>Micrococcales</taxon>
        <taxon>Micrococcaceae</taxon>
        <taxon>Arthrobacter</taxon>
    </lineage>
</organism>
<dbReference type="InterPro" id="IPR058691">
    <property type="entry name" value="Fn3_SaeA_1st"/>
</dbReference>
<feature type="region of interest" description="Disordered" evidence="1">
    <location>
        <begin position="80"/>
        <end position="138"/>
    </location>
</feature>
<sequence>MTDKKYEARLRALTAWALDVSNRGFVPPPPADLEAIARAKGTNADLVNGAVAEAWSAAIKALLTQVAFNIADPHLQLGEEFNEPTTDAGRTTELKSSTPAQPVAISNHAAGTTATSKQNSSPAPTVDRPTDDSANDADPAEQSYLALKKWRDGLVSNGAIFTSTIKDTQLRNVANIYANGHGDIRQSLTTQLKKFADQMETVLEGLNNDRAEIAPLPTGHDTALTPSVNVGGTQTPPSAPESVGPPPIQPPATDEAAATSASDAEYSTASPPNSVERLGMAFAAMDYSKTGDEPVQISFRTDETGRTLSWAEPSDSHAFKIYRLVSGDGSRPYNPDNADLVAVTRGLQASDERPFTHAVRYYQVWLNEGSTETLALASQPVLYAQGNCVGELSNVEVREDEGRVIGKWTALPGTQRVQIFRIPQERPANPASDPAYRILTGMDNLGGFVDAEAERGGAFIYKICAEGVVDNMTVLSAPASVPLQVSAVLAPVRDLRVDTTDSNGTVQFDLSWTSPPGGEVVIYRTQAAPVAGLDLKPLPEGSIRDGISGPEARLSYQVRLEDTMNVMKGIALPKGWTRAYFTPVTVLGNLVHVGTTVVKSVALQVKNPKVLERVNSQILTFEWPEGAGAVMVYQGPSGHDPELALSGQPVEVSEPVYRQRGGLHFETQLPAIGCDLHLVPVTFEAGKRVSGEPTTVNYPWIMRMKYELIAKKSMFIKTAGVSVVVTALERPGSPLSFVLVFNPDRLPLTISDGRPMNMIRDADGAPRSSRIFTPEIGTPNEPATAWRTTGEDWAADVGTQSGFLRLFASLPPEGLRRVALMDPPMDSLRVKGSSNVMKEFFGVK</sequence>
<accession>A0AAW8DBB5</accession>
<evidence type="ECO:0000259" key="3">
    <source>
        <dbReference type="Pfam" id="PF25832"/>
    </source>
</evidence>
<dbReference type="Pfam" id="PF25831">
    <property type="entry name" value="SaeA_1st"/>
    <property type="match status" value="1"/>
</dbReference>
<evidence type="ECO:0000259" key="7">
    <source>
        <dbReference type="Pfam" id="PF25836"/>
    </source>
</evidence>
<feature type="domain" description="SaeA fifth Fn3-like" evidence="7">
    <location>
        <begin position="702"/>
        <end position="829"/>
    </location>
</feature>
<feature type="domain" description="SaeA third Fn3-like" evidence="5">
    <location>
        <begin position="499"/>
        <end position="597"/>
    </location>
</feature>
<dbReference type="EMBL" id="JAUSRG010000006">
    <property type="protein sequence ID" value="MDP9905647.1"/>
    <property type="molecule type" value="Genomic_DNA"/>
</dbReference>
<dbReference type="Pfam" id="PF25835">
    <property type="entry name" value="Fn3_SaeA_5th"/>
    <property type="match status" value="1"/>
</dbReference>
<dbReference type="Pfam" id="PF25836">
    <property type="entry name" value="Fn3_SaeA_6th"/>
    <property type="match status" value="1"/>
</dbReference>
<evidence type="ECO:0000259" key="2">
    <source>
        <dbReference type="Pfam" id="PF25831"/>
    </source>
</evidence>
<feature type="domain" description="SaeA N-terminal" evidence="2">
    <location>
        <begin position="146"/>
        <end position="203"/>
    </location>
</feature>
<evidence type="ECO:0000259" key="6">
    <source>
        <dbReference type="Pfam" id="PF25835"/>
    </source>
</evidence>
<dbReference type="EMBL" id="JAUSTF010000001">
    <property type="protein sequence ID" value="MDQ0178613.1"/>
    <property type="molecule type" value="Genomic_DNA"/>
</dbReference>
<evidence type="ECO:0000259" key="5">
    <source>
        <dbReference type="Pfam" id="PF25834"/>
    </source>
</evidence>
<evidence type="ECO:0000313" key="11">
    <source>
        <dbReference type="Proteomes" id="UP001242995"/>
    </source>
</evidence>
<dbReference type="Proteomes" id="UP001242995">
    <property type="component" value="Unassembled WGS sequence"/>
</dbReference>
<feature type="compositionally biased region" description="Pro residues" evidence="1">
    <location>
        <begin position="237"/>
        <end position="250"/>
    </location>
</feature>
<evidence type="ECO:0000313" key="9">
    <source>
        <dbReference type="EMBL" id="MDQ0178613.1"/>
    </source>
</evidence>
<dbReference type="Pfam" id="PF25834">
    <property type="entry name" value="Fn3_SaeA_4th"/>
    <property type="match status" value="1"/>
</dbReference>
<gene>
    <name evidence="8" type="ORF">J2S90_002618</name>
    <name evidence="9" type="ORF">J2S93_000020</name>
</gene>
<protein>
    <recommendedName>
        <fullName evidence="12">Fibronectin type-III domain-containing protein</fullName>
    </recommendedName>
</protein>
<dbReference type="Pfam" id="PF25833">
    <property type="entry name" value="Fn3_SaeA_3rd"/>
    <property type="match status" value="1"/>
</dbReference>
<evidence type="ECO:0000259" key="4">
    <source>
        <dbReference type="Pfam" id="PF25833"/>
    </source>
</evidence>